<dbReference type="Proteomes" id="UP000317663">
    <property type="component" value="Unassembled WGS sequence"/>
</dbReference>
<dbReference type="InterPro" id="IPR007488">
    <property type="entry name" value="DUF535"/>
</dbReference>
<dbReference type="EMBL" id="RCZD01000020">
    <property type="protein sequence ID" value="TPG53710.1"/>
    <property type="molecule type" value="Genomic_DNA"/>
</dbReference>
<dbReference type="OrthoDB" id="6835762at2"/>
<comment type="caution">
    <text evidence="1">The sequence shown here is derived from an EMBL/GenBank/DDBJ whole genome shotgun (WGS) entry which is preliminary data.</text>
</comment>
<dbReference type="GO" id="GO:0006974">
    <property type="term" value="P:DNA damage response"/>
    <property type="evidence" value="ECO:0007669"/>
    <property type="project" value="TreeGrafter"/>
</dbReference>
<proteinExistence type="predicted"/>
<dbReference type="AlphaFoldDB" id="A0A502FWG3"/>
<dbReference type="PANTHER" id="PTHR38785">
    <property type="entry name" value="HOMOLOG OF VIRK"/>
    <property type="match status" value="1"/>
</dbReference>
<gene>
    <name evidence="1" type="ORF">EAH77_23865</name>
</gene>
<name>A0A502FWG3_9GAMM</name>
<evidence type="ECO:0000313" key="1">
    <source>
        <dbReference type="EMBL" id="TPG53710.1"/>
    </source>
</evidence>
<sequence>MASQIFIKEKKTKLPGKPWGLYVSLFTGRLRPNELWNSLHFRLKFMLRSLIMPLSMYKLLTMITRHQNYEQLLFAQPRLPCRLHRPYLTTKLNRKEKLNGLLNHYSMMNNIVDSTGFCQHLGFSGLCIARLTGKDGGRYLINFSSWYKLDREGESSIILKNAEGQVLAEISFLFCIIEGQSTLLIGGLQGPNTEAARLTIQQATKNLHGLFPKKVVFEATMMLGNNFGVESIIAVSNKTHVYQSLRYKNRQQHIHANYNEFWETQGGLLGDNGLYTFHNKVPRKSIEDIVSKKRAEYRRRYDLMDDMQKQISITFQKIENSQGTAGALSSSVLDVK</sequence>
<keyword evidence="2" id="KW-1185">Reference proteome</keyword>
<dbReference type="Pfam" id="PF04393">
    <property type="entry name" value="DUF535"/>
    <property type="match status" value="1"/>
</dbReference>
<dbReference type="RefSeq" id="WP_140475720.1">
    <property type="nucleotide sequence ID" value="NZ_RCZD01000020.1"/>
</dbReference>
<accession>A0A502FWG3</accession>
<dbReference type="PANTHER" id="PTHR38785:SF1">
    <property type="entry name" value="HOMOLOG OF VIRK"/>
    <property type="match status" value="1"/>
</dbReference>
<reference evidence="1 2" key="1">
    <citation type="journal article" date="2019" name="Environ. Microbiol.">
        <title>Species interactions and distinct microbial communities in high Arctic permafrost affected cryosols are associated with the CH4 and CO2 gas fluxes.</title>
        <authorList>
            <person name="Altshuler I."/>
            <person name="Hamel J."/>
            <person name="Turney S."/>
            <person name="Magnuson E."/>
            <person name="Levesque R."/>
            <person name="Greer C."/>
            <person name="Whyte L.G."/>
        </authorList>
    </citation>
    <scope>NUCLEOTIDE SEQUENCE [LARGE SCALE GENOMIC DNA]</scope>
    <source>
        <strain evidence="1 2">E4</strain>
    </source>
</reference>
<organism evidence="1 2">
    <name type="scientific">Ewingella americana</name>
    <dbReference type="NCBI Taxonomy" id="41202"/>
    <lineage>
        <taxon>Bacteria</taxon>
        <taxon>Pseudomonadati</taxon>
        <taxon>Pseudomonadota</taxon>
        <taxon>Gammaproteobacteria</taxon>
        <taxon>Enterobacterales</taxon>
        <taxon>Yersiniaceae</taxon>
        <taxon>Ewingella</taxon>
    </lineage>
</organism>
<protein>
    <submittedName>
        <fullName evidence="1">DUF535 domain-containing protein</fullName>
    </submittedName>
</protein>
<evidence type="ECO:0000313" key="2">
    <source>
        <dbReference type="Proteomes" id="UP000317663"/>
    </source>
</evidence>